<feature type="compositionally biased region" description="Basic and acidic residues" evidence="2">
    <location>
        <begin position="259"/>
        <end position="271"/>
    </location>
</feature>
<feature type="coiled-coil region" evidence="1">
    <location>
        <begin position="302"/>
        <end position="343"/>
    </location>
</feature>
<gene>
    <name evidence="3" type="ORF">CAEBREN_00002</name>
</gene>
<organism evidence="4">
    <name type="scientific">Caenorhabditis brenneri</name>
    <name type="common">Nematode worm</name>
    <dbReference type="NCBI Taxonomy" id="135651"/>
    <lineage>
        <taxon>Eukaryota</taxon>
        <taxon>Metazoa</taxon>
        <taxon>Ecdysozoa</taxon>
        <taxon>Nematoda</taxon>
        <taxon>Chromadorea</taxon>
        <taxon>Rhabditida</taxon>
        <taxon>Rhabditina</taxon>
        <taxon>Rhabditomorpha</taxon>
        <taxon>Rhabditoidea</taxon>
        <taxon>Rhabditidae</taxon>
        <taxon>Peloderinae</taxon>
        <taxon>Caenorhabditis</taxon>
    </lineage>
</organism>
<feature type="compositionally biased region" description="Acidic residues" evidence="2">
    <location>
        <begin position="106"/>
        <end position="121"/>
    </location>
</feature>
<dbReference type="AlphaFoldDB" id="G0MEQ0"/>
<protein>
    <submittedName>
        <fullName evidence="3">Uncharacterized protein</fullName>
    </submittedName>
</protein>
<dbReference type="EMBL" id="GL379791">
    <property type="protein sequence ID" value="EGT52125.1"/>
    <property type="molecule type" value="Genomic_DNA"/>
</dbReference>
<reference evidence="4" key="1">
    <citation type="submission" date="2011-07" db="EMBL/GenBank/DDBJ databases">
        <authorList>
            <consortium name="Caenorhabditis brenneri Sequencing and Analysis Consortium"/>
            <person name="Wilson R.K."/>
        </authorList>
    </citation>
    <scope>NUCLEOTIDE SEQUENCE [LARGE SCALE GENOMIC DNA]</scope>
    <source>
        <strain evidence="4">PB2801</strain>
    </source>
</reference>
<feature type="region of interest" description="Disordered" evidence="2">
    <location>
        <begin position="242"/>
        <end position="271"/>
    </location>
</feature>
<feature type="region of interest" description="Disordered" evidence="2">
    <location>
        <begin position="33"/>
        <end position="127"/>
    </location>
</feature>
<dbReference type="HOGENOM" id="CLU_693041_0_0_1"/>
<evidence type="ECO:0000256" key="2">
    <source>
        <dbReference type="SAM" id="MobiDB-lite"/>
    </source>
</evidence>
<name>G0MEQ0_CAEBE</name>
<evidence type="ECO:0000256" key="1">
    <source>
        <dbReference type="SAM" id="Coils"/>
    </source>
</evidence>
<proteinExistence type="predicted"/>
<accession>G0MEQ0</accession>
<dbReference type="Proteomes" id="UP000008068">
    <property type="component" value="Unassembled WGS sequence"/>
</dbReference>
<evidence type="ECO:0000313" key="3">
    <source>
        <dbReference type="EMBL" id="EGT52125.1"/>
    </source>
</evidence>
<feature type="compositionally biased region" description="Basic and acidic residues" evidence="2">
    <location>
        <begin position="94"/>
        <end position="105"/>
    </location>
</feature>
<sequence>MRKQNRPNQTARKQMPNVTVELFARDKNACRPSLDETFLNSPTASSEQPAAISPTSEPIQELVQVFLAPEPLKPSHRKPRSPLITPKPKSFPKKPTDVKPLKSDEPESVESTENVPSEESEPINGVHVEPSDIDKKLINVLLTAWIKEAKQYNMYSLMKTKGVHDTKIVNACIKRIKADLEKEKYERKEYLRCLSNDQLECLVFHIRSTASKIEVSKGTVLAADWTIEEVAGVAYKKSLHVGRPRKDENCSPSAIQPEKPPKSPEKPPKDVDIESSIQNELQRTKDMLKHMTILHDANKVELNSQETKLEEVIEENAKLKWELEKANMELKRMRNMENSWKNTEKMLISLRDRYAPPAIPSQPHHAHPSEPMSFAACVRKQPSIESMSISPSPYAKLL</sequence>
<keyword evidence="4" id="KW-1185">Reference proteome</keyword>
<evidence type="ECO:0000313" key="4">
    <source>
        <dbReference type="Proteomes" id="UP000008068"/>
    </source>
</evidence>
<feature type="compositionally biased region" description="Polar residues" evidence="2">
    <location>
        <begin position="38"/>
        <end position="58"/>
    </location>
</feature>
<keyword evidence="1" id="KW-0175">Coiled coil</keyword>
<dbReference type="InParanoid" id="G0MEQ0"/>